<sequence>MDQRAEIRDFLATRRAHLTPEQVGLPRGGGTRRVPGLRREEVAVLAGVSTDWYIRLERGHIADVSDDVLDAVARALQLDEAEHTHLFNLARAAKPAARKPRRRSTSQLRPSVQRILDSMTTTAAFVRNGRLDILAANPLGRAIYSGVFDEPAHRNNIARFNFLDPRAETFHPDWDAARDTTVALLRTEAGRDPHNRELTDLVGELATRSDAFRTRWGAHNVRLHRAGLKSFRHPAVGRLDLDFDAMDLPSDNAEKLTLTAYTAEPGTPAADALSLLASWAATHITSGTK</sequence>
<dbReference type="Gene3D" id="1.10.260.40">
    <property type="entry name" value="lambda repressor-like DNA-binding domains"/>
    <property type="match status" value="1"/>
</dbReference>
<dbReference type="InterPro" id="IPR001387">
    <property type="entry name" value="Cro/C1-type_HTH"/>
</dbReference>
<dbReference type="AlphaFoldDB" id="A0A5N0VD44"/>
<dbReference type="CDD" id="cd00093">
    <property type="entry name" value="HTH_XRE"/>
    <property type="match status" value="1"/>
</dbReference>
<dbReference type="PROSITE" id="PS50943">
    <property type="entry name" value="HTH_CROC1"/>
    <property type="match status" value="1"/>
</dbReference>
<gene>
    <name evidence="2" type="ORF">FPZ12_009820</name>
</gene>
<dbReference type="GO" id="GO:0003677">
    <property type="term" value="F:DNA binding"/>
    <property type="evidence" value="ECO:0007669"/>
    <property type="project" value="InterPro"/>
</dbReference>
<accession>A0A5N0VD44</accession>
<dbReference type="Pfam" id="PF13560">
    <property type="entry name" value="HTH_31"/>
    <property type="match status" value="1"/>
</dbReference>
<evidence type="ECO:0000313" key="3">
    <source>
        <dbReference type="Proteomes" id="UP000319769"/>
    </source>
</evidence>
<evidence type="ECO:0000313" key="2">
    <source>
        <dbReference type="EMBL" id="KAA9163283.1"/>
    </source>
</evidence>
<dbReference type="OrthoDB" id="4790304at2"/>
<dbReference type="PANTHER" id="PTHR35010">
    <property type="entry name" value="BLL4672 PROTEIN-RELATED"/>
    <property type="match status" value="1"/>
</dbReference>
<name>A0A5N0VD44_9PSEU</name>
<dbReference type="InterPro" id="IPR041413">
    <property type="entry name" value="MLTR_LBD"/>
</dbReference>
<evidence type="ECO:0000259" key="1">
    <source>
        <dbReference type="PROSITE" id="PS50943"/>
    </source>
</evidence>
<organism evidence="2 3">
    <name type="scientific">Amycolatopsis acidicola</name>
    <dbReference type="NCBI Taxonomy" id="2596893"/>
    <lineage>
        <taxon>Bacteria</taxon>
        <taxon>Bacillati</taxon>
        <taxon>Actinomycetota</taxon>
        <taxon>Actinomycetes</taxon>
        <taxon>Pseudonocardiales</taxon>
        <taxon>Pseudonocardiaceae</taxon>
        <taxon>Amycolatopsis</taxon>
    </lineage>
</organism>
<feature type="domain" description="HTH cro/C1-type" evidence="1">
    <location>
        <begin position="36"/>
        <end position="83"/>
    </location>
</feature>
<dbReference type="InterPro" id="IPR010982">
    <property type="entry name" value="Lambda_DNA-bd_dom_sf"/>
</dbReference>
<dbReference type="Gene3D" id="3.30.450.180">
    <property type="match status" value="1"/>
</dbReference>
<dbReference type="Pfam" id="PF17765">
    <property type="entry name" value="MLTR_LBD"/>
    <property type="match status" value="1"/>
</dbReference>
<dbReference type="PANTHER" id="PTHR35010:SF2">
    <property type="entry name" value="BLL4672 PROTEIN"/>
    <property type="match status" value="1"/>
</dbReference>
<comment type="caution">
    <text evidence="2">The sequence shown here is derived from an EMBL/GenBank/DDBJ whole genome shotgun (WGS) entry which is preliminary data.</text>
</comment>
<protein>
    <submittedName>
        <fullName evidence="2">Helix-turn-helix transcriptional regulator</fullName>
    </submittedName>
</protein>
<reference evidence="2" key="1">
    <citation type="submission" date="2019-09" db="EMBL/GenBank/DDBJ databases">
        <authorList>
            <person name="Teo W.F.A."/>
            <person name="Duangmal K."/>
        </authorList>
    </citation>
    <scope>NUCLEOTIDE SEQUENCE [LARGE SCALE GENOMIC DNA]</scope>
    <source>
        <strain evidence="2">K81G1</strain>
    </source>
</reference>
<proteinExistence type="predicted"/>
<dbReference type="SUPFAM" id="SSF47413">
    <property type="entry name" value="lambda repressor-like DNA-binding domains"/>
    <property type="match status" value="1"/>
</dbReference>
<dbReference type="EMBL" id="VMNW02000010">
    <property type="protein sequence ID" value="KAA9163283.1"/>
    <property type="molecule type" value="Genomic_DNA"/>
</dbReference>
<keyword evidence="3" id="KW-1185">Reference proteome</keyword>
<dbReference type="RefSeq" id="WP_144756258.1">
    <property type="nucleotide sequence ID" value="NZ_VMNW02000010.1"/>
</dbReference>
<dbReference type="Proteomes" id="UP000319769">
    <property type="component" value="Unassembled WGS sequence"/>
</dbReference>
<dbReference type="SMART" id="SM00530">
    <property type="entry name" value="HTH_XRE"/>
    <property type="match status" value="1"/>
</dbReference>